<comment type="subcellular location">
    <subcellularLocation>
        <location evidence="1">Nucleus</location>
    </subcellularLocation>
</comment>
<comment type="similarity">
    <text evidence="2">Belongs to the DNA polymerase alpha subunit B family.</text>
</comment>
<dbReference type="InterPro" id="IPR007185">
    <property type="entry name" value="DNA_pol_a/d/e_bsu"/>
</dbReference>
<dbReference type="Pfam" id="PF22062">
    <property type="entry name" value="OB_DPOA2"/>
    <property type="match status" value="1"/>
</dbReference>
<accession>A0A183J9T5</accession>
<evidence type="ECO:0000313" key="10">
    <source>
        <dbReference type="WBParaSite" id="SBAD_0001304301-mRNA-1"/>
    </source>
</evidence>
<gene>
    <name evidence="8" type="ORF">SBAD_LOCUS12633</name>
</gene>
<dbReference type="InterPro" id="IPR054300">
    <property type="entry name" value="OB_DPOA2"/>
</dbReference>
<organism evidence="10">
    <name type="scientific">Soboliphyme baturini</name>
    <dbReference type="NCBI Taxonomy" id="241478"/>
    <lineage>
        <taxon>Eukaryota</taxon>
        <taxon>Metazoa</taxon>
        <taxon>Ecdysozoa</taxon>
        <taxon>Nematoda</taxon>
        <taxon>Enoplea</taxon>
        <taxon>Dorylaimia</taxon>
        <taxon>Dioctophymatida</taxon>
        <taxon>Dioctophymatoidea</taxon>
        <taxon>Soboliphymatidae</taxon>
        <taxon>Soboliphyme</taxon>
    </lineage>
</organism>
<evidence type="ECO:0000259" key="7">
    <source>
        <dbReference type="Pfam" id="PF22062"/>
    </source>
</evidence>
<dbReference type="GO" id="GO:0006270">
    <property type="term" value="P:DNA replication initiation"/>
    <property type="evidence" value="ECO:0007669"/>
    <property type="project" value="TreeGrafter"/>
</dbReference>
<evidence type="ECO:0000256" key="5">
    <source>
        <dbReference type="ARBA" id="ARBA00023242"/>
    </source>
</evidence>
<evidence type="ECO:0000256" key="3">
    <source>
        <dbReference type="ARBA" id="ARBA00018596"/>
    </source>
</evidence>
<dbReference type="InterPro" id="IPR016722">
    <property type="entry name" value="DNA_pol_alpha_bsu"/>
</dbReference>
<reference evidence="8 9" key="2">
    <citation type="submission" date="2018-11" db="EMBL/GenBank/DDBJ databases">
        <authorList>
            <consortium name="Pathogen Informatics"/>
        </authorList>
    </citation>
    <scope>NUCLEOTIDE SEQUENCE [LARGE SCALE GENOMIC DNA]</scope>
</reference>
<dbReference type="EMBL" id="UZAM01018360">
    <property type="protein sequence ID" value="VDP50417.1"/>
    <property type="molecule type" value="Genomic_DNA"/>
</dbReference>
<evidence type="ECO:0000256" key="1">
    <source>
        <dbReference type="ARBA" id="ARBA00004123"/>
    </source>
</evidence>
<dbReference type="GO" id="GO:0003677">
    <property type="term" value="F:DNA binding"/>
    <property type="evidence" value="ECO:0007669"/>
    <property type="project" value="InterPro"/>
</dbReference>
<evidence type="ECO:0000313" key="9">
    <source>
        <dbReference type="Proteomes" id="UP000270296"/>
    </source>
</evidence>
<feature type="domain" description="DNA polymerase alpha subunit B OB" evidence="7">
    <location>
        <begin position="12"/>
        <end position="110"/>
    </location>
</feature>
<dbReference type="Pfam" id="PF04042">
    <property type="entry name" value="DNA_pol_E_B"/>
    <property type="match status" value="1"/>
</dbReference>
<dbReference type="OrthoDB" id="336885at2759"/>
<evidence type="ECO:0000256" key="4">
    <source>
        <dbReference type="ARBA" id="ARBA00022705"/>
    </source>
</evidence>
<dbReference type="Gene3D" id="3.60.21.60">
    <property type="match status" value="1"/>
</dbReference>
<dbReference type="WBParaSite" id="SBAD_0001304301-mRNA-1">
    <property type="protein sequence ID" value="SBAD_0001304301-mRNA-1"/>
    <property type="gene ID" value="SBAD_0001304301"/>
</dbReference>
<evidence type="ECO:0000259" key="6">
    <source>
        <dbReference type="Pfam" id="PF04042"/>
    </source>
</evidence>
<keyword evidence="5" id="KW-0539">Nucleus</keyword>
<evidence type="ECO:0000313" key="8">
    <source>
        <dbReference type="EMBL" id="VDP50417.1"/>
    </source>
</evidence>
<dbReference type="AlphaFoldDB" id="A0A183J9T5"/>
<keyword evidence="9" id="KW-1185">Reference proteome</keyword>
<keyword evidence="4" id="KW-0235">DNA replication</keyword>
<evidence type="ECO:0000256" key="2">
    <source>
        <dbReference type="ARBA" id="ARBA00007299"/>
    </source>
</evidence>
<proteinExistence type="inferred from homology"/>
<sequence length="241" mass="26957">MNRKCVEMLKDLKNRIDELAESVMQRYASDYTLDKEDGDTVYISGQIANNLEGRLHPTSLVIHNLRTDPCQTYPLNIDNIKTFSLFPGEVVVCRGQYVDGTFVADELYPGVLPKFIPPNSGLGLNRLSFVVACGPFTTTEGLQFEPLVDLLKYCNEHRPDICILCGPFLPVNHNLVAKCLIQKTFCDCLKELLVKVARGFKGFCTKFIVVSSPNDAAAHPIFPTPPYQVELNKNNREVIAC</sequence>
<reference evidence="10" key="1">
    <citation type="submission" date="2016-06" db="UniProtKB">
        <authorList>
            <consortium name="WormBaseParasite"/>
        </authorList>
    </citation>
    <scope>IDENTIFICATION</scope>
</reference>
<dbReference type="PANTHER" id="PTHR23061:SF12">
    <property type="entry name" value="DNA POLYMERASE ALPHA SUBUNIT B"/>
    <property type="match status" value="1"/>
</dbReference>
<dbReference type="Proteomes" id="UP000270296">
    <property type="component" value="Unassembled WGS sequence"/>
</dbReference>
<feature type="domain" description="DNA polymerase alpha/delta/epsilon subunit B" evidence="6">
    <location>
        <begin position="129"/>
        <end position="235"/>
    </location>
</feature>
<dbReference type="PANTHER" id="PTHR23061">
    <property type="entry name" value="DNA POLYMERASE 2 ALPHA 70 KDA SUBUNIT"/>
    <property type="match status" value="1"/>
</dbReference>
<protein>
    <recommendedName>
        <fullName evidence="3">DNA polymerase alpha subunit B</fullName>
    </recommendedName>
</protein>
<name>A0A183J9T5_9BILA</name>
<dbReference type="GO" id="GO:0005658">
    <property type="term" value="C:alpha DNA polymerase:primase complex"/>
    <property type="evidence" value="ECO:0007669"/>
    <property type="project" value="TreeGrafter"/>
</dbReference>